<dbReference type="OrthoDB" id="6367655at2759"/>
<reference evidence="2" key="1">
    <citation type="submission" date="2025-08" db="UniProtKB">
        <authorList>
            <consortium name="RefSeq"/>
        </authorList>
    </citation>
    <scope>IDENTIFICATION</scope>
    <source>
        <tissue evidence="2">Whole organism</tissue>
    </source>
</reference>
<dbReference type="Proteomes" id="UP000694843">
    <property type="component" value="Unplaced"/>
</dbReference>
<dbReference type="KEGG" id="hazt:108675650"/>
<dbReference type="RefSeq" id="XP_018019168.1">
    <property type="nucleotide sequence ID" value="XM_018163679.2"/>
</dbReference>
<organism evidence="1 2">
    <name type="scientific">Hyalella azteca</name>
    <name type="common">Amphipod</name>
    <dbReference type="NCBI Taxonomy" id="294128"/>
    <lineage>
        <taxon>Eukaryota</taxon>
        <taxon>Metazoa</taxon>
        <taxon>Ecdysozoa</taxon>
        <taxon>Arthropoda</taxon>
        <taxon>Crustacea</taxon>
        <taxon>Multicrustacea</taxon>
        <taxon>Malacostraca</taxon>
        <taxon>Eumalacostraca</taxon>
        <taxon>Peracarida</taxon>
        <taxon>Amphipoda</taxon>
        <taxon>Senticaudata</taxon>
        <taxon>Talitrida</taxon>
        <taxon>Talitroidea</taxon>
        <taxon>Hyalellidae</taxon>
        <taxon>Hyalella</taxon>
    </lineage>
</organism>
<evidence type="ECO:0000313" key="2">
    <source>
        <dbReference type="RefSeq" id="XP_018019168.1"/>
    </source>
</evidence>
<sequence>MPEGVTRHGKAAPGGLGRALKRFWQLTSFCFVISVLVFVTSSPYDQTSSRVMQTKQFNSSCSCQSLFTIGACGLSQYYNNRSLPESYRLIFKEIETKRNGDPSFIANPLKSLSRLLPKMWYFDFKNTNKYLRENVLEDATYTAKMRETINSMSYIPCNVHFYSPKEINACLTKRKEMTGRILKIAFVGDSQVRNLLEQMIMFLRVELNLRAGNSKGFNLTTDFLNQKYKDDLPIEGEGIQLRMYWSTFLARNRDPSISKQGAKDLLQTWAQNRTSAKGEEVPDILYFNDGMWGPGETSEWGAISVVEDDFDKLKPYLQNISRTTRLILRTQTPLKKWVAKQNVANSALDMMNQLAWLTLRDTDIWIWDTITPVYLRHRADCKAYWNTGLGGRLPPEWACGDFQHPSKLSETIAGNMIWNYVCNGVMRFDQQHCCV</sequence>
<evidence type="ECO:0000313" key="1">
    <source>
        <dbReference type="Proteomes" id="UP000694843"/>
    </source>
</evidence>
<protein>
    <submittedName>
        <fullName evidence="2">Uncharacterized protein LOC108675650</fullName>
    </submittedName>
</protein>
<proteinExistence type="predicted"/>
<gene>
    <name evidence="2" type="primary">LOC108675650</name>
</gene>
<dbReference type="GeneID" id="108675650"/>
<dbReference type="AlphaFoldDB" id="A0A8B7NZG8"/>
<accession>A0A8B7NZG8</accession>
<name>A0A8B7NZG8_HYAAZ</name>
<keyword evidence="1" id="KW-1185">Reference proteome</keyword>